<accession>A0ABW0Q382</accession>
<proteinExistence type="predicted"/>
<evidence type="ECO:0008006" key="4">
    <source>
        <dbReference type="Google" id="ProtNLM"/>
    </source>
</evidence>
<feature type="transmembrane region" description="Helical" evidence="1">
    <location>
        <begin position="399"/>
        <end position="419"/>
    </location>
</feature>
<feature type="transmembrane region" description="Helical" evidence="1">
    <location>
        <begin position="285"/>
        <end position="313"/>
    </location>
</feature>
<organism evidence="2 3">
    <name type="scientific">Kaistia terrae</name>
    <dbReference type="NCBI Taxonomy" id="537017"/>
    <lineage>
        <taxon>Bacteria</taxon>
        <taxon>Pseudomonadati</taxon>
        <taxon>Pseudomonadota</taxon>
        <taxon>Alphaproteobacteria</taxon>
        <taxon>Hyphomicrobiales</taxon>
        <taxon>Kaistiaceae</taxon>
        <taxon>Kaistia</taxon>
    </lineage>
</organism>
<evidence type="ECO:0000313" key="3">
    <source>
        <dbReference type="Proteomes" id="UP001596150"/>
    </source>
</evidence>
<comment type="caution">
    <text evidence="2">The sequence shown here is derived from an EMBL/GenBank/DDBJ whole genome shotgun (WGS) entry which is preliminary data.</text>
</comment>
<evidence type="ECO:0000256" key="1">
    <source>
        <dbReference type="SAM" id="Phobius"/>
    </source>
</evidence>
<keyword evidence="3" id="KW-1185">Reference proteome</keyword>
<dbReference type="RefSeq" id="WP_266343708.1">
    <property type="nucleotide sequence ID" value="NZ_JAPKNH010000003.1"/>
</dbReference>
<protein>
    <recommendedName>
        <fullName evidence="4">ABC transmembrane type-1 domain-containing protein</fullName>
    </recommendedName>
</protein>
<keyword evidence="1" id="KW-0812">Transmembrane</keyword>
<feature type="transmembrane region" description="Helical" evidence="1">
    <location>
        <begin position="334"/>
        <end position="357"/>
    </location>
</feature>
<feature type="transmembrane region" description="Helical" evidence="1">
    <location>
        <begin position="523"/>
        <end position="543"/>
    </location>
</feature>
<feature type="transmembrane region" description="Helical" evidence="1">
    <location>
        <begin position="481"/>
        <end position="503"/>
    </location>
</feature>
<evidence type="ECO:0000313" key="2">
    <source>
        <dbReference type="EMBL" id="MFC5518117.1"/>
    </source>
</evidence>
<name>A0ABW0Q382_9HYPH</name>
<dbReference type="EMBL" id="JBHSML010000013">
    <property type="protein sequence ID" value="MFC5518117.1"/>
    <property type="molecule type" value="Genomic_DNA"/>
</dbReference>
<keyword evidence="1" id="KW-0472">Membrane</keyword>
<gene>
    <name evidence="2" type="ORF">ACFPP9_20225</name>
</gene>
<keyword evidence="1" id="KW-1133">Transmembrane helix</keyword>
<dbReference type="Proteomes" id="UP001596150">
    <property type="component" value="Unassembled WGS sequence"/>
</dbReference>
<reference evidence="3" key="1">
    <citation type="journal article" date="2019" name="Int. J. Syst. Evol. Microbiol.">
        <title>The Global Catalogue of Microorganisms (GCM) 10K type strain sequencing project: providing services to taxonomists for standard genome sequencing and annotation.</title>
        <authorList>
            <consortium name="The Broad Institute Genomics Platform"/>
            <consortium name="The Broad Institute Genome Sequencing Center for Infectious Disease"/>
            <person name="Wu L."/>
            <person name="Ma J."/>
        </authorList>
    </citation>
    <scope>NUCLEOTIDE SEQUENCE [LARGE SCALE GENOMIC DNA]</scope>
    <source>
        <strain evidence="3">KACC 12633</strain>
    </source>
</reference>
<sequence>MDTLTKAQIIWVETKDLQVPAGGDQTSLSLLRDHVAAILAEAPEGFSRRSAIPAENDEVDGGAVTACAAAAEAAPRAELDNLRMILWPSADGRTLDVTPVAPPGPWASADKESIQLVGRFVVDGATVSAFSRSVIAGETQPRFVSLVTGTGLPAGTAVYAPPETVAPPRNPAAARWGTRLAIAAVLIFGFACFWSVGVGSVSRAAYAAFAPTVTDQRPCPVDIDVIKPGFFAPLPQWLPAPANMSTATCLGDWRKAVDVALTSAERDWSKRLQQWLAGFSRSDDLLSFSLVIPMLLIMAAAVLLLAASGLGVVGRPLGLFVDNRKRMSLTRIQFAVWLVVLIGGLTSTALFNAGFWASDLTRVQAGLAQIAVAAKSDQSLATWSDNLSRLLDFVPQMDAALWALIGITAGTTAVSALLMNPARPDGSNSQGTAILPQRRTRVLTHGSVKEASLSDIVLGETEESDGVVDPNRVQTIAITGLLASIYVALIFEVGKGIGGITVVHAVTTGTQVFASMPPAGQTFLLLLLASHATLLTGKLIGAYKKPN</sequence>
<feature type="transmembrane region" description="Helical" evidence="1">
    <location>
        <begin position="176"/>
        <end position="196"/>
    </location>
</feature>